<dbReference type="GO" id="GO:0005886">
    <property type="term" value="C:plasma membrane"/>
    <property type="evidence" value="ECO:0007669"/>
    <property type="project" value="UniProtKB-SubCell"/>
</dbReference>
<keyword evidence="10" id="KW-1185">Reference proteome</keyword>
<evidence type="ECO:0000256" key="3">
    <source>
        <dbReference type="ARBA" id="ARBA00022729"/>
    </source>
</evidence>
<keyword evidence="3" id="KW-0732">Signal</keyword>
<dbReference type="GO" id="GO:0002376">
    <property type="term" value="P:immune system process"/>
    <property type="evidence" value="ECO:0007669"/>
    <property type="project" value="UniProtKB-KW"/>
</dbReference>
<dbReference type="Gene3D" id="2.60.40.10">
    <property type="entry name" value="Immunoglobulins"/>
    <property type="match status" value="3"/>
</dbReference>
<dbReference type="PROSITE" id="PS50835">
    <property type="entry name" value="IG_LIKE"/>
    <property type="match status" value="3"/>
</dbReference>
<dbReference type="SMART" id="SM00408">
    <property type="entry name" value="IGc2"/>
    <property type="match status" value="2"/>
</dbReference>
<comment type="subcellular location">
    <subcellularLocation>
        <location evidence="1">Cell membrane</location>
    </subcellularLocation>
</comment>
<evidence type="ECO:0000259" key="8">
    <source>
        <dbReference type="PROSITE" id="PS50835"/>
    </source>
</evidence>
<sequence length="420" mass="47601">MECNISEGRNRNGLSWYRQSFGKVPQLLVRPYSNTQGYTFVDGFNDSRFSVTVKDQKFDLNINGIREDDRGEYFCGYVEGSTVKFTSGTQLLNSLLCLCTTGKPSELKELDMKTVKLGEAVTMECNISEGRNRNGLSWYSQSFGKVPQFLVRSYTNNQSYMFVEGFTDSRFSVTVNDQKFDLNINETREDDGGEYFCGHVEGSNLKFTSGTRLQFEGEEMKLCPTPGTLNNNNSRTMITRFVALYSLLCLCTTGNTSDIKELHMKTVKRGEAVTMECNISGGKKKDNFAWYRQSFGKVPQFMARPYRDTLGYRFVEGFQDSRFSVTVSEDKFDLNIDEAREDDGGEYFCGYVEGNTLKFTSGTHLQFKSEEIIPCPTTGTLNKNNSFNWNGEEMKPCHTFEMLNNTAPVVDHGQKSSDGK</sequence>
<dbReference type="InterPro" id="IPR036179">
    <property type="entry name" value="Ig-like_dom_sf"/>
</dbReference>
<protein>
    <submittedName>
        <fullName evidence="9">Putative immune-type receptor 7</fullName>
    </submittedName>
</protein>
<dbReference type="InterPro" id="IPR013106">
    <property type="entry name" value="Ig_V-set"/>
</dbReference>
<evidence type="ECO:0000256" key="4">
    <source>
        <dbReference type="ARBA" id="ARBA00022859"/>
    </source>
</evidence>
<dbReference type="InterPro" id="IPR007110">
    <property type="entry name" value="Ig-like_dom"/>
</dbReference>
<dbReference type="PANTHER" id="PTHR19433:SF133">
    <property type="entry name" value="IMMUNE-TYPE RECEPTOR 5 PRECURSOR-RELATED"/>
    <property type="match status" value="1"/>
</dbReference>
<accession>A0A8J4XCR9</accession>
<evidence type="ECO:0000313" key="9">
    <source>
        <dbReference type="EMBL" id="KAF5896190.1"/>
    </source>
</evidence>
<dbReference type="InterPro" id="IPR003598">
    <property type="entry name" value="Ig_sub2"/>
</dbReference>
<keyword evidence="2" id="KW-1003">Cell membrane</keyword>
<evidence type="ECO:0000313" key="10">
    <source>
        <dbReference type="Proteomes" id="UP000727407"/>
    </source>
</evidence>
<dbReference type="PANTHER" id="PTHR19433">
    <property type="entry name" value="T-CELL RECEPTOR ALPHA CHAIN V REGION-RELATED"/>
    <property type="match status" value="1"/>
</dbReference>
<dbReference type="InterPro" id="IPR013783">
    <property type="entry name" value="Ig-like_fold"/>
</dbReference>
<feature type="domain" description="Ig-like" evidence="8">
    <location>
        <begin position="267"/>
        <end position="349"/>
    </location>
</feature>
<organism evidence="9 10">
    <name type="scientific">Clarias magur</name>
    <name type="common">Asian catfish</name>
    <name type="synonym">Macropteronotus magur</name>
    <dbReference type="NCBI Taxonomy" id="1594786"/>
    <lineage>
        <taxon>Eukaryota</taxon>
        <taxon>Metazoa</taxon>
        <taxon>Chordata</taxon>
        <taxon>Craniata</taxon>
        <taxon>Vertebrata</taxon>
        <taxon>Euteleostomi</taxon>
        <taxon>Actinopterygii</taxon>
        <taxon>Neopterygii</taxon>
        <taxon>Teleostei</taxon>
        <taxon>Ostariophysi</taxon>
        <taxon>Siluriformes</taxon>
        <taxon>Clariidae</taxon>
        <taxon>Clarias</taxon>
    </lineage>
</organism>
<keyword evidence="7" id="KW-0325">Glycoprotein</keyword>
<dbReference type="AlphaFoldDB" id="A0A8J4XCR9"/>
<dbReference type="EMBL" id="QNUK01000287">
    <property type="protein sequence ID" value="KAF5896190.1"/>
    <property type="molecule type" value="Genomic_DNA"/>
</dbReference>
<evidence type="ECO:0000256" key="1">
    <source>
        <dbReference type="ARBA" id="ARBA00004236"/>
    </source>
</evidence>
<dbReference type="InterPro" id="IPR052051">
    <property type="entry name" value="TCR_complex_component"/>
</dbReference>
<comment type="caution">
    <text evidence="9">The sequence shown here is derived from an EMBL/GenBank/DDBJ whole genome shotgun (WGS) entry which is preliminary data.</text>
</comment>
<reference evidence="9" key="1">
    <citation type="submission" date="2020-07" db="EMBL/GenBank/DDBJ databases">
        <title>Clarias magur genome sequencing, assembly and annotation.</title>
        <authorList>
            <person name="Kushwaha B."/>
            <person name="Kumar R."/>
            <person name="Das P."/>
            <person name="Joshi C.G."/>
            <person name="Kumar D."/>
            <person name="Nagpure N.S."/>
            <person name="Pandey M."/>
            <person name="Agarwal S."/>
            <person name="Srivastava S."/>
            <person name="Singh M."/>
            <person name="Sahoo L."/>
            <person name="Jayasankar P."/>
            <person name="Meher P.K."/>
            <person name="Koringa P.G."/>
            <person name="Iquebal M.A."/>
            <person name="Das S.P."/>
            <person name="Bit A."/>
            <person name="Patnaik S."/>
            <person name="Patel N."/>
            <person name="Shah T.M."/>
            <person name="Hinsu A."/>
            <person name="Jena J.K."/>
        </authorList>
    </citation>
    <scope>NUCLEOTIDE SEQUENCE</scope>
    <source>
        <strain evidence="9">CIFAMagur01</strain>
        <tissue evidence="9">Testis</tissue>
    </source>
</reference>
<feature type="domain" description="Ig-like" evidence="8">
    <location>
        <begin position="104"/>
        <end position="197"/>
    </location>
</feature>
<dbReference type="SUPFAM" id="SSF48726">
    <property type="entry name" value="Immunoglobulin"/>
    <property type="match status" value="3"/>
</dbReference>
<dbReference type="SMART" id="SM00409">
    <property type="entry name" value="IG"/>
    <property type="match status" value="2"/>
</dbReference>
<dbReference type="Pfam" id="PF07686">
    <property type="entry name" value="V-set"/>
    <property type="match status" value="3"/>
</dbReference>
<dbReference type="CDD" id="cd00099">
    <property type="entry name" value="IgV"/>
    <property type="match status" value="3"/>
</dbReference>
<dbReference type="SMART" id="SM00406">
    <property type="entry name" value="IGv"/>
    <property type="match status" value="3"/>
</dbReference>
<feature type="non-terminal residue" evidence="9">
    <location>
        <position position="1"/>
    </location>
</feature>
<gene>
    <name evidence="9" type="primary">nitr11</name>
    <name evidence="9" type="ORF">DAT39_014118</name>
</gene>
<dbReference type="OrthoDB" id="10006996at2759"/>
<keyword evidence="6" id="KW-1015">Disulfide bond</keyword>
<evidence type="ECO:0000256" key="7">
    <source>
        <dbReference type="ARBA" id="ARBA00023180"/>
    </source>
</evidence>
<keyword evidence="5" id="KW-0472">Membrane</keyword>
<keyword evidence="9" id="KW-0675">Receptor</keyword>
<evidence type="ECO:0000256" key="2">
    <source>
        <dbReference type="ARBA" id="ARBA00022475"/>
    </source>
</evidence>
<keyword evidence="4" id="KW-0391">Immunity</keyword>
<evidence type="ECO:0000256" key="6">
    <source>
        <dbReference type="ARBA" id="ARBA00023157"/>
    </source>
</evidence>
<evidence type="ECO:0000256" key="5">
    <source>
        <dbReference type="ARBA" id="ARBA00023136"/>
    </source>
</evidence>
<dbReference type="GO" id="GO:0009617">
    <property type="term" value="P:response to bacterium"/>
    <property type="evidence" value="ECO:0007669"/>
    <property type="project" value="TreeGrafter"/>
</dbReference>
<dbReference type="InterPro" id="IPR003599">
    <property type="entry name" value="Ig_sub"/>
</dbReference>
<feature type="domain" description="Ig-like" evidence="8">
    <location>
        <begin position="1"/>
        <end position="75"/>
    </location>
</feature>
<proteinExistence type="predicted"/>
<dbReference type="Proteomes" id="UP000727407">
    <property type="component" value="Unassembled WGS sequence"/>
</dbReference>
<name>A0A8J4XCR9_CLAMG</name>